<keyword evidence="3 11" id="KW-0547">Nucleotide-binding</keyword>
<feature type="compositionally biased region" description="Polar residues" evidence="13">
    <location>
        <begin position="112"/>
        <end position="122"/>
    </location>
</feature>
<keyword evidence="6 11" id="KW-0067">ATP-binding</keyword>
<evidence type="ECO:0000259" key="15">
    <source>
        <dbReference type="PROSITE" id="PS51194"/>
    </source>
</evidence>
<dbReference type="EC" id="5.6.2.4" evidence="11"/>
<keyword evidence="8" id="KW-0413">Isomerase</keyword>
<dbReference type="InterPro" id="IPR027417">
    <property type="entry name" value="P-loop_NTPase"/>
</dbReference>
<dbReference type="GO" id="GO:0009378">
    <property type="term" value="F:four-way junction helicase activity"/>
    <property type="evidence" value="ECO:0007669"/>
    <property type="project" value="TreeGrafter"/>
</dbReference>
<dbReference type="GO" id="GO:0046872">
    <property type="term" value="F:metal ion binding"/>
    <property type="evidence" value="ECO:0007669"/>
    <property type="project" value="UniProtKB-KW"/>
</dbReference>
<comment type="catalytic activity">
    <reaction evidence="10 11">
        <text>Couples ATP hydrolysis with the unwinding of duplex DNA by translocating in the 3'-5' direction.</text>
        <dbReference type="EC" id="5.6.2.4"/>
    </reaction>
</comment>
<evidence type="ECO:0000256" key="8">
    <source>
        <dbReference type="ARBA" id="ARBA00023235"/>
    </source>
</evidence>
<feature type="compositionally biased region" description="Acidic residues" evidence="13">
    <location>
        <begin position="811"/>
        <end position="827"/>
    </location>
</feature>
<evidence type="ECO:0000256" key="9">
    <source>
        <dbReference type="ARBA" id="ARBA00023242"/>
    </source>
</evidence>
<dbReference type="InterPro" id="IPR014001">
    <property type="entry name" value="Helicase_ATP-bd"/>
</dbReference>
<feature type="region of interest" description="Disordered" evidence="13">
    <location>
        <begin position="897"/>
        <end position="936"/>
    </location>
</feature>
<evidence type="ECO:0000256" key="3">
    <source>
        <dbReference type="ARBA" id="ARBA00022741"/>
    </source>
</evidence>
<evidence type="ECO:0000256" key="12">
    <source>
        <dbReference type="SAM" id="Coils"/>
    </source>
</evidence>
<evidence type="ECO:0000259" key="14">
    <source>
        <dbReference type="PROSITE" id="PS51192"/>
    </source>
</evidence>
<comment type="similarity">
    <text evidence="1 11">Belongs to the helicase family. RecQ subfamily.</text>
</comment>
<feature type="region of interest" description="Disordered" evidence="13">
    <location>
        <begin position="109"/>
        <end position="133"/>
    </location>
</feature>
<sequence>METRRVILALDLDHHRSNCRMLFTADEVGSDDMEAVLEFSAREAAQSSNAASSSTVVNGSHSYSGRQELNGRLSELDSELKDVDEQIEKLRELRSQIIAERNRVNEKLKTMQGASRLSTSKSLAPAKPSGKASQAGSLNYMTEFFEWSGELKARMREVFGIQKFRLCQEGVCNASMDGRDIVCIMPTGGGKSLTYQLPALLNPGLTLVISPLISLITDQILHLREFGVEAVMLMGSTSKEESRDIYSRLAAAANSKNRNGLAGPEIKFCYVTPEKIAASKSFTSMLEKLANAGKLSRIVIDEAHCVSQLGHDFRPDYKKLSILRQLFPRVPILALSATCPPKVLKDLLTTLRLKPIVNGTAATADGTVYFSAPLYRKNLHYTVAPKPSSASGVIKAMTKYILDHHRNDSGIVYCMSKKDTETVAQGLAEESGGKIRTGVYHADVHDRTKAELHERWRRGDVKVVCATIAFGLGIDKGDVRFVLHHSVGLRCIKGIDINIFLRCLNLWKVTIRHVYRAANHPSILTRSLLNQESGRAGRDGNDSDCILYFRPQDASRLSALVFMKKLTCGFDHEVQDMLRFAIDVEECRKLQFARYFSMSASLSMSAWGTAETDAHARCGHCDNCKRPPEAMERRDVTLPAWQILRVSQVIERMSGRVTMGMLADLVRGAGGGSFGAVVGGRGRGKGKGGAKEKIGLDLDEIAGGKVQLGKEETEILIVQLFLSGHLGESFHSTAYSINVYVTPGPGALRITRYSKEDVESGRGQRIQVTFLRKGKDAAKKNGRSTKTGDEEASRAYSSGAKGKKRKRGEESFEDELDDPIVDDDGGMSLYADDDDIAADRDEREVAKANASYTSHNVASKIRQRSESEGWTFTMSNDTPVSAAIPSKLRRGKFKPAIAGSAKLNGSTSLNNASRTRTPLTTVNRSMDNDVIEIESD</sequence>
<comment type="caution">
    <text evidence="16">The sequence shown here is derived from an EMBL/GenBank/DDBJ whole genome shotgun (WGS) entry which is preliminary data.</text>
</comment>
<dbReference type="PROSITE" id="PS51194">
    <property type="entry name" value="HELICASE_CTER"/>
    <property type="match status" value="1"/>
</dbReference>
<dbReference type="InterPro" id="IPR036388">
    <property type="entry name" value="WH-like_DNA-bd_sf"/>
</dbReference>
<keyword evidence="9 11" id="KW-0539">Nucleus</keyword>
<dbReference type="GO" id="GO:0005524">
    <property type="term" value="F:ATP binding"/>
    <property type="evidence" value="ECO:0007669"/>
    <property type="project" value="UniProtKB-KW"/>
</dbReference>
<protein>
    <recommendedName>
        <fullName evidence="11">ATP-dependent DNA helicase</fullName>
        <ecNumber evidence="11">5.6.2.4</ecNumber>
    </recommendedName>
</protein>
<dbReference type="Pfam" id="PF16124">
    <property type="entry name" value="RecQ_Zn_bind"/>
    <property type="match status" value="1"/>
</dbReference>
<dbReference type="Gene3D" id="3.40.50.300">
    <property type="entry name" value="P-loop containing nucleotide triphosphate hydrolases"/>
    <property type="match status" value="2"/>
</dbReference>
<evidence type="ECO:0000256" key="10">
    <source>
        <dbReference type="ARBA" id="ARBA00034617"/>
    </source>
</evidence>
<dbReference type="OrthoDB" id="10261556at2759"/>
<dbReference type="Proteomes" id="UP000757232">
    <property type="component" value="Unassembled WGS sequence"/>
</dbReference>
<comment type="subcellular location">
    <subcellularLocation>
        <location evidence="11">Nucleus</location>
    </subcellularLocation>
</comment>
<dbReference type="Gene3D" id="1.10.10.10">
    <property type="entry name" value="Winged helix-like DNA-binding domain superfamily/Winged helix DNA-binding domain"/>
    <property type="match status" value="1"/>
</dbReference>
<feature type="domain" description="Helicase ATP-binding" evidence="14">
    <location>
        <begin position="172"/>
        <end position="357"/>
    </location>
</feature>
<dbReference type="InterPro" id="IPR001650">
    <property type="entry name" value="Helicase_C-like"/>
</dbReference>
<keyword evidence="12" id="KW-0175">Coiled coil</keyword>
<evidence type="ECO:0000256" key="2">
    <source>
        <dbReference type="ARBA" id="ARBA00022723"/>
    </source>
</evidence>
<evidence type="ECO:0000313" key="16">
    <source>
        <dbReference type="EMBL" id="OCB85042.1"/>
    </source>
</evidence>
<dbReference type="EMBL" id="LNZH02000212">
    <property type="protein sequence ID" value="OCB85042.1"/>
    <property type="molecule type" value="Genomic_DNA"/>
</dbReference>
<dbReference type="GO" id="GO:0016787">
    <property type="term" value="F:hydrolase activity"/>
    <property type="evidence" value="ECO:0007669"/>
    <property type="project" value="UniProtKB-KW"/>
</dbReference>
<keyword evidence="17" id="KW-1185">Reference proteome</keyword>
<evidence type="ECO:0000313" key="17">
    <source>
        <dbReference type="Proteomes" id="UP000757232"/>
    </source>
</evidence>
<dbReference type="InterPro" id="IPR032284">
    <property type="entry name" value="RecQ_Zn-bd"/>
</dbReference>
<feature type="compositionally biased region" description="Polar residues" evidence="13">
    <location>
        <begin position="903"/>
        <end position="925"/>
    </location>
</feature>
<feature type="coiled-coil region" evidence="12">
    <location>
        <begin position="66"/>
        <end position="107"/>
    </location>
</feature>
<accession>A0A9Q5HSK2</accession>
<dbReference type="Pfam" id="PF00270">
    <property type="entry name" value="DEAD"/>
    <property type="match status" value="1"/>
</dbReference>
<keyword evidence="4 11" id="KW-0378">Hydrolase</keyword>
<dbReference type="NCBIfam" id="TIGR00614">
    <property type="entry name" value="recQ_fam"/>
    <property type="match status" value="1"/>
</dbReference>
<dbReference type="GO" id="GO:0005737">
    <property type="term" value="C:cytoplasm"/>
    <property type="evidence" value="ECO:0007669"/>
    <property type="project" value="TreeGrafter"/>
</dbReference>
<dbReference type="Pfam" id="PF00271">
    <property type="entry name" value="Helicase_C"/>
    <property type="match status" value="1"/>
</dbReference>
<feature type="domain" description="Helicase C-terminal" evidence="15">
    <location>
        <begin position="396"/>
        <end position="582"/>
    </location>
</feature>
<dbReference type="PANTHER" id="PTHR13710:SF105">
    <property type="entry name" value="ATP-DEPENDENT DNA HELICASE Q1"/>
    <property type="match status" value="1"/>
</dbReference>
<dbReference type="GO" id="GO:0003677">
    <property type="term" value="F:DNA binding"/>
    <property type="evidence" value="ECO:0007669"/>
    <property type="project" value="UniProtKB-KW"/>
</dbReference>
<dbReference type="SMART" id="SM00490">
    <property type="entry name" value="HELICc"/>
    <property type="match status" value="1"/>
</dbReference>
<dbReference type="GO" id="GO:0000724">
    <property type="term" value="P:double-strand break repair via homologous recombination"/>
    <property type="evidence" value="ECO:0007669"/>
    <property type="project" value="TreeGrafter"/>
</dbReference>
<comment type="catalytic activity">
    <reaction evidence="11">
        <text>ATP + H2O = ADP + phosphate + H(+)</text>
        <dbReference type="Rhea" id="RHEA:13065"/>
        <dbReference type="ChEBI" id="CHEBI:15377"/>
        <dbReference type="ChEBI" id="CHEBI:15378"/>
        <dbReference type="ChEBI" id="CHEBI:30616"/>
        <dbReference type="ChEBI" id="CHEBI:43474"/>
        <dbReference type="ChEBI" id="CHEBI:456216"/>
    </reaction>
</comment>
<dbReference type="AlphaFoldDB" id="A0A9Q5HSK2"/>
<reference evidence="16" key="1">
    <citation type="submission" date="2016-06" db="EMBL/GenBank/DDBJ databases">
        <title>Draft Genome sequence of the fungus Inonotus baumii.</title>
        <authorList>
            <person name="Zhu H."/>
            <person name="Lin W."/>
        </authorList>
    </citation>
    <scope>NUCLEOTIDE SEQUENCE</scope>
    <source>
        <strain evidence="16">821</strain>
    </source>
</reference>
<evidence type="ECO:0000256" key="1">
    <source>
        <dbReference type="ARBA" id="ARBA00005446"/>
    </source>
</evidence>
<keyword evidence="2" id="KW-0479">Metal-binding</keyword>
<feature type="region of interest" description="Disordered" evidence="13">
    <location>
        <begin position="771"/>
        <end position="827"/>
    </location>
</feature>
<organism evidence="16 17">
    <name type="scientific">Sanghuangporus baumii</name>
    <name type="common">Phellinus baumii</name>
    <dbReference type="NCBI Taxonomy" id="108892"/>
    <lineage>
        <taxon>Eukaryota</taxon>
        <taxon>Fungi</taxon>
        <taxon>Dikarya</taxon>
        <taxon>Basidiomycota</taxon>
        <taxon>Agaricomycotina</taxon>
        <taxon>Agaricomycetes</taxon>
        <taxon>Hymenochaetales</taxon>
        <taxon>Hymenochaetaceae</taxon>
        <taxon>Sanghuangporus</taxon>
    </lineage>
</organism>
<dbReference type="PROSITE" id="PS00690">
    <property type="entry name" value="DEAH_ATP_HELICASE"/>
    <property type="match status" value="1"/>
</dbReference>
<proteinExistence type="inferred from homology"/>
<evidence type="ECO:0000256" key="5">
    <source>
        <dbReference type="ARBA" id="ARBA00022806"/>
    </source>
</evidence>
<dbReference type="GO" id="GO:0043138">
    <property type="term" value="F:3'-5' DNA helicase activity"/>
    <property type="evidence" value="ECO:0007669"/>
    <property type="project" value="UniProtKB-EC"/>
</dbReference>
<evidence type="ECO:0000256" key="13">
    <source>
        <dbReference type="SAM" id="MobiDB-lite"/>
    </source>
</evidence>
<dbReference type="InterPro" id="IPR004589">
    <property type="entry name" value="DNA_helicase_ATP-dep_RecQ"/>
</dbReference>
<name>A0A9Q5HSK2_SANBA</name>
<dbReference type="GO" id="GO:0005634">
    <property type="term" value="C:nucleus"/>
    <property type="evidence" value="ECO:0007669"/>
    <property type="project" value="UniProtKB-SubCell"/>
</dbReference>
<keyword evidence="5 11" id="KW-0347">Helicase</keyword>
<evidence type="ECO:0000256" key="11">
    <source>
        <dbReference type="RuleBase" id="RU364117"/>
    </source>
</evidence>
<keyword evidence="7" id="KW-0238">DNA-binding</keyword>
<dbReference type="InterPro" id="IPR011545">
    <property type="entry name" value="DEAD/DEAH_box_helicase_dom"/>
</dbReference>
<dbReference type="SUPFAM" id="SSF52540">
    <property type="entry name" value="P-loop containing nucleoside triphosphate hydrolases"/>
    <property type="match status" value="1"/>
</dbReference>
<dbReference type="SMART" id="SM00487">
    <property type="entry name" value="DEXDc"/>
    <property type="match status" value="1"/>
</dbReference>
<evidence type="ECO:0000256" key="4">
    <source>
        <dbReference type="ARBA" id="ARBA00022801"/>
    </source>
</evidence>
<evidence type="ECO:0000256" key="7">
    <source>
        <dbReference type="ARBA" id="ARBA00023125"/>
    </source>
</evidence>
<dbReference type="PANTHER" id="PTHR13710">
    <property type="entry name" value="DNA HELICASE RECQ FAMILY MEMBER"/>
    <property type="match status" value="1"/>
</dbReference>
<dbReference type="FunFam" id="3.40.50.300:FF:001544">
    <property type="entry name" value="ATP-dependent DNA helicase"/>
    <property type="match status" value="1"/>
</dbReference>
<dbReference type="InterPro" id="IPR002464">
    <property type="entry name" value="DNA/RNA_helicase_DEAH_CS"/>
</dbReference>
<dbReference type="PROSITE" id="PS51192">
    <property type="entry name" value="HELICASE_ATP_BIND_1"/>
    <property type="match status" value="1"/>
</dbReference>
<gene>
    <name evidence="16" type="ORF">A7U60_g7999</name>
</gene>
<evidence type="ECO:0000256" key="6">
    <source>
        <dbReference type="ARBA" id="ARBA00022840"/>
    </source>
</evidence>
<dbReference type="GO" id="GO:0005694">
    <property type="term" value="C:chromosome"/>
    <property type="evidence" value="ECO:0007669"/>
    <property type="project" value="TreeGrafter"/>
</dbReference>